<feature type="domain" description="HYDIN/VesB/CFA65-like Ig-like" evidence="8">
    <location>
        <begin position="529"/>
        <end position="618"/>
    </location>
</feature>
<dbReference type="Gene3D" id="2.130.10.130">
    <property type="entry name" value="Integrin alpha, N-terminal"/>
    <property type="match status" value="2"/>
</dbReference>
<sequence length="1509" mass="152662">MYGSQLRGLRPGSLQGGGTATLQFTPAQPFLPGERVSVTVPASLTSPAGLKTSRQVYHFTAATRGTGRGSFLDTTTVGVTSSRDQLLGDIDNDGDLDLVTTGGLSGAFSYRNDGRGQFKPYVGVLGGVLPRGTALGDFNQDGFLDLLVGDGGNGFIVVALNDRTGQFGILGFPTQRLPLPGTVSSIAVGDVDADGDLDFAVAHAALNAATIGLNDGSGNFTSTGALSMGPQPSAVQLADIDNDGDLDLLTSNESGSSVALRLNEGTGNFGLGPAVAVPVGAGPTDLALADLNADGYLDLLTANRAAGSISVRFNNAGTFGGGTTLLLPAGSSPTGLATGDVDADGDADVLVAQGVGAHVYTYLNGGSGNLSLQPNGMLVGAGSSTIAPRSLGVTLGDVDADGDLDLITADAVTGQVLLARNTPQPLVHGFSPGSGVPGSAITIEGTHLQGTQQITFSGPLGTGVSSGFTMNTAGTQLLNVVVPPGAITGPVSVRTAGGTATSTGSFDVPAPLLLVQYNGTTYAPGGAAYNFGAQPTLTTSATTTLTLLNVGAQPLVLSAATATGDFAVAGPIAATLPPGATTTLPVTFRPTALGVRTGSVVITSNSVGYPSYTLQFEGTGVVPPPVLAGFVPASAQRGYPVTLEGTNLTNASAVTFAGTSNNVTTTGFTINSTGTRITDITVPPGAVTGLATVTTPGGPSAGIQFTVLPPQPPTIISFNPAAAPIGALVTLTGTNLLGTSYVAFPGASAEYQVINGTTIQVKVPLNATTGPVYLVTPGGASNQLPFSVLPRLTALQPYAASAGKSVTLLGTGLWGITSVQLNGVPATPTTYAGGPAFVVPSGATSGLLTVTTAGGTSNGLPFAVTVPVTLSSVSPRRGAAGTKVTLTGNNLQGATAISFKGVAHNTVVSGFTISADGTRIMGVVVPSGATTGDILVTTPNGPSSTTFVNFTVDGPATATAPPWQGLTVSQGGECYVQTCTTDAAGNVYLMGSMAGEATFGSTKLTAHPYGWSTFLTKWSAVSKNFEWAKFVEGSTYTQGQLVVSGNSIYIAGRFFQNTPYRLALISKYTIEGKLVWQQGLNTNAEIEATALAVQGNSIYIAGNFSSTTSVPLLVLGNTTLRSSGDQDGFVAKLVDTGTTASFAWVLQMGGAQKEEVRSLAVAGNALYVGGGLSSHPARFGTLLVNSTFTPANDPTSDGFVAKLLDGGAAPSFSWVRGISGTGTDVVEELAVQGTNVYVTGQYEHIAQAAPLTLSSPTAYGEVHGFVAKLSDTGSDAAFAWAQPLYTQWERGAVQVNSLAVSDATVYVGGRYHEGSRLGTTTLQPGPHNFGCYVARYYDAGSTGTLDWVQVGGGSSYVNSQDVSDLVLSGNTLYAAGHTYRGSPLTTDSVRFPPFAIVVPGRGATAFLTALPHNPRVVTSSAQQLNAAAVILYPNPARRQVTVQVPSTSAATPVSITLFDAVGRCVPTRTARASAASGQYQLDLAGLPAGVYHVHVLLNGSPVTKQLLVE</sequence>
<dbReference type="NCBIfam" id="TIGR04183">
    <property type="entry name" value="Por_Secre_tail"/>
    <property type="match status" value="1"/>
</dbReference>
<dbReference type="Pfam" id="PF13517">
    <property type="entry name" value="FG-GAP_3"/>
    <property type="match status" value="3"/>
</dbReference>
<evidence type="ECO:0000256" key="1">
    <source>
        <dbReference type="ARBA" id="ARBA00004138"/>
    </source>
</evidence>
<reference evidence="9 10" key="1">
    <citation type="submission" date="2014-01" db="EMBL/GenBank/DDBJ databases">
        <title>Complete genome sequence of ionizing-radiation resistance bacterium Hymenobacter swuensis DY53.</title>
        <authorList>
            <person name="Jung J.-H."/>
            <person name="Jeong S.-W."/>
            <person name="Joe M.-H."/>
            <person name="Cho y.-j."/>
            <person name="Kim M.-K."/>
            <person name="Lim S.-Y."/>
        </authorList>
    </citation>
    <scope>NUCLEOTIDE SEQUENCE [LARGE SCALE GENOMIC DNA]</scope>
    <source>
        <strain evidence="9 10">DY53</strain>
    </source>
</reference>
<evidence type="ECO:0000256" key="3">
    <source>
        <dbReference type="ARBA" id="ARBA00022490"/>
    </source>
</evidence>
<organism evidence="9 10">
    <name type="scientific">Hymenobacter swuensis DY53</name>
    <dbReference type="NCBI Taxonomy" id="1227739"/>
    <lineage>
        <taxon>Bacteria</taxon>
        <taxon>Pseudomonadati</taxon>
        <taxon>Bacteroidota</taxon>
        <taxon>Cytophagia</taxon>
        <taxon>Cytophagales</taxon>
        <taxon>Hymenobacteraceae</taxon>
        <taxon>Hymenobacter</taxon>
    </lineage>
</organism>
<proteinExistence type="predicted"/>
<evidence type="ECO:0000313" key="10">
    <source>
        <dbReference type="Proteomes" id="UP000019423"/>
    </source>
</evidence>
<evidence type="ECO:0000256" key="4">
    <source>
        <dbReference type="ARBA" id="ARBA00022729"/>
    </source>
</evidence>
<protein>
    <submittedName>
        <fullName evidence="9">Uncharacterized protein</fullName>
    </submittedName>
</protein>
<keyword evidence="6" id="KW-0966">Cell projection</keyword>
<keyword evidence="4" id="KW-0732">Signal</keyword>
<evidence type="ECO:0000259" key="8">
    <source>
        <dbReference type="Pfam" id="PF22544"/>
    </source>
</evidence>
<dbReference type="Gene3D" id="2.60.40.10">
    <property type="entry name" value="Immunoglobulins"/>
    <property type="match status" value="6"/>
</dbReference>
<evidence type="ECO:0000256" key="5">
    <source>
        <dbReference type="ARBA" id="ARBA00023069"/>
    </source>
</evidence>
<evidence type="ECO:0000256" key="2">
    <source>
        <dbReference type="ARBA" id="ARBA00004496"/>
    </source>
</evidence>
<dbReference type="eggNOG" id="COG1520">
    <property type="taxonomic scope" value="Bacteria"/>
</dbReference>
<dbReference type="eggNOG" id="COG3468">
    <property type="taxonomic scope" value="Bacteria"/>
</dbReference>
<name>W8ERZ3_9BACT</name>
<dbReference type="Pfam" id="PF22544">
    <property type="entry name" value="HYDIN_VesB_CFA65-like_Ig"/>
    <property type="match status" value="1"/>
</dbReference>
<dbReference type="PANTHER" id="PTHR46580:SF2">
    <property type="entry name" value="MAM DOMAIN-CONTAINING PROTEIN"/>
    <property type="match status" value="1"/>
</dbReference>
<feature type="domain" description="Secretion system C-terminal sorting" evidence="7">
    <location>
        <begin position="1431"/>
        <end position="1507"/>
    </location>
</feature>
<dbReference type="InterPro" id="IPR053879">
    <property type="entry name" value="HYDIN_VesB_CFA65-like_Ig"/>
</dbReference>
<dbReference type="InterPro" id="IPR013517">
    <property type="entry name" value="FG-GAP"/>
</dbReference>
<dbReference type="InterPro" id="IPR028994">
    <property type="entry name" value="Integrin_alpha_N"/>
</dbReference>
<evidence type="ECO:0000259" key="7">
    <source>
        <dbReference type="Pfam" id="PF18962"/>
    </source>
</evidence>
<dbReference type="STRING" id="1227739.Hsw_0314"/>
<evidence type="ECO:0000256" key="6">
    <source>
        <dbReference type="ARBA" id="ARBA00023273"/>
    </source>
</evidence>
<dbReference type="GO" id="GO:0005737">
    <property type="term" value="C:cytoplasm"/>
    <property type="evidence" value="ECO:0007669"/>
    <property type="project" value="UniProtKB-SubCell"/>
</dbReference>
<dbReference type="SUPFAM" id="SSF69318">
    <property type="entry name" value="Integrin alpha N-terminal domain"/>
    <property type="match status" value="1"/>
</dbReference>
<dbReference type="InterPro" id="IPR013783">
    <property type="entry name" value="Ig-like_fold"/>
</dbReference>
<dbReference type="Pfam" id="PF18962">
    <property type="entry name" value="Por_Secre_tail"/>
    <property type="match status" value="1"/>
</dbReference>
<dbReference type="SUPFAM" id="SSF81296">
    <property type="entry name" value="E set domains"/>
    <property type="match status" value="3"/>
</dbReference>
<comment type="subcellular location">
    <subcellularLocation>
        <location evidence="1">Cell projection</location>
        <location evidence="1">Cilium</location>
    </subcellularLocation>
    <subcellularLocation>
        <location evidence="2">Cytoplasm</location>
    </subcellularLocation>
</comment>
<gene>
    <name evidence="9" type="ORF">Hsw_0314</name>
</gene>
<dbReference type="eggNOG" id="COG2706">
    <property type="taxonomic scope" value="Bacteria"/>
</dbReference>
<dbReference type="NCBIfam" id="NF012200">
    <property type="entry name" value="choice_anch_D"/>
    <property type="match status" value="1"/>
</dbReference>
<dbReference type="EMBL" id="CP007145">
    <property type="protein sequence ID" value="AHJ95909.1"/>
    <property type="molecule type" value="Genomic_DNA"/>
</dbReference>
<accession>W8ERZ3</accession>
<dbReference type="PATRIC" id="fig|1227739.3.peg.582"/>
<dbReference type="Proteomes" id="UP000019423">
    <property type="component" value="Chromosome"/>
</dbReference>
<evidence type="ECO:0000313" key="9">
    <source>
        <dbReference type="EMBL" id="AHJ95909.1"/>
    </source>
</evidence>
<dbReference type="KEGG" id="hsw:Hsw_0314"/>
<dbReference type="InterPro" id="IPR014756">
    <property type="entry name" value="Ig_E-set"/>
</dbReference>
<dbReference type="InterPro" id="IPR026444">
    <property type="entry name" value="Secre_tail"/>
</dbReference>
<dbReference type="PANTHER" id="PTHR46580">
    <property type="entry name" value="SENSOR KINASE-RELATED"/>
    <property type="match status" value="1"/>
</dbReference>
<keyword evidence="5" id="KW-0969">Cilium</keyword>
<dbReference type="HOGENOM" id="CLU_248268_0_0_10"/>
<keyword evidence="3" id="KW-0963">Cytoplasm</keyword>
<keyword evidence="10" id="KW-1185">Reference proteome</keyword>